<dbReference type="AlphaFoldDB" id="A0A090YY94"/>
<reference evidence="1 2" key="1">
    <citation type="submission" date="2014-04" db="EMBL/GenBank/DDBJ databases">
        <authorList>
            <person name="Bishop-Lilly K.A."/>
            <person name="Broomall S.M."/>
            <person name="Chain P.S."/>
            <person name="Chertkov O."/>
            <person name="Coyne S.R."/>
            <person name="Daligault H.E."/>
            <person name="Davenport K.W."/>
            <person name="Erkkila T."/>
            <person name="Frey K.G."/>
            <person name="Gibbons H.S."/>
            <person name="Gu W."/>
            <person name="Jaissle J."/>
            <person name="Johnson S.L."/>
            <person name="Koroleva G.I."/>
            <person name="Ladner J.T."/>
            <person name="Lo C.-C."/>
            <person name="Minogue T.D."/>
            <person name="Munk C."/>
            <person name="Palacios G.F."/>
            <person name="Redden C.L."/>
            <person name="Rosenzweig C.N."/>
            <person name="Scholz M.B."/>
            <person name="Teshima H."/>
            <person name="Xu Y."/>
        </authorList>
    </citation>
    <scope>NUCLEOTIDE SEQUENCE [LARGE SCALE GENOMIC DNA]</scope>
    <source>
        <strain evidence="1 2">BHP</strain>
    </source>
</reference>
<organism evidence="1 2">
    <name type="scientific">Bacillus clarus</name>
    <dbReference type="NCBI Taxonomy" id="2338372"/>
    <lineage>
        <taxon>Bacteria</taxon>
        <taxon>Bacillati</taxon>
        <taxon>Bacillota</taxon>
        <taxon>Bacilli</taxon>
        <taxon>Bacillales</taxon>
        <taxon>Bacillaceae</taxon>
        <taxon>Bacillus</taxon>
        <taxon>Bacillus cereus group</taxon>
    </lineage>
</organism>
<dbReference type="Proteomes" id="UP000029389">
    <property type="component" value="Unassembled WGS sequence"/>
</dbReference>
<name>A0A090YY94_9BACI</name>
<accession>A0A090YY94</accession>
<proteinExistence type="predicted"/>
<dbReference type="EMBL" id="JMQC01000008">
    <property type="protein sequence ID" value="KFN03944.1"/>
    <property type="molecule type" value="Genomic_DNA"/>
</dbReference>
<protein>
    <submittedName>
        <fullName evidence="1">Uncharacterized protein</fullName>
    </submittedName>
</protein>
<sequence>MNILNSEGGNKLLNLADNFFNNNTKSEKNTDEK</sequence>
<evidence type="ECO:0000313" key="1">
    <source>
        <dbReference type="EMBL" id="KFN03944.1"/>
    </source>
</evidence>
<gene>
    <name evidence="1" type="ORF">DJ93_781</name>
</gene>
<comment type="caution">
    <text evidence="1">The sequence shown here is derived from an EMBL/GenBank/DDBJ whole genome shotgun (WGS) entry which is preliminary data.</text>
</comment>
<evidence type="ECO:0000313" key="2">
    <source>
        <dbReference type="Proteomes" id="UP000029389"/>
    </source>
</evidence>